<evidence type="ECO:0000313" key="2">
    <source>
        <dbReference type="EMBL" id="EOH89038.1"/>
    </source>
</evidence>
<dbReference type="Proteomes" id="UP000013866">
    <property type="component" value="Unassembled WGS sequence"/>
</dbReference>
<gene>
    <name evidence="2" type="ORF">UAO_01770</name>
</gene>
<evidence type="ECO:0000313" key="3">
    <source>
        <dbReference type="Proteomes" id="UP000013866"/>
    </source>
</evidence>
<keyword evidence="1" id="KW-0472">Membrane</keyword>
<accession>A0ABN0KFZ1</accession>
<organism evidence="2 3">
    <name type="scientific">Enterococcus villorum ATCC 700913</name>
    <dbReference type="NCBI Taxonomy" id="1158604"/>
    <lineage>
        <taxon>Bacteria</taxon>
        <taxon>Bacillati</taxon>
        <taxon>Bacillota</taxon>
        <taxon>Bacilli</taxon>
        <taxon>Lactobacillales</taxon>
        <taxon>Enterococcaceae</taxon>
        <taxon>Enterococcus</taxon>
    </lineage>
</organism>
<dbReference type="EMBL" id="AJAN01000025">
    <property type="protein sequence ID" value="EOH89038.1"/>
    <property type="molecule type" value="Genomic_DNA"/>
</dbReference>
<proteinExistence type="predicted"/>
<keyword evidence="1" id="KW-0812">Transmembrane</keyword>
<evidence type="ECO:0000256" key="1">
    <source>
        <dbReference type="SAM" id="Phobius"/>
    </source>
</evidence>
<keyword evidence="1" id="KW-1133">Transmembrane helix</keyword>
<comment type="caution">
    <text evidence="2">The sequence shown here is derived from an EMBL/GenBank/DDBJ whole genome shotgun (WGS) entry which is preliminary data.</text>
</comment>
<keyword evidence="3" id="KW-1185">Reference proteome</keyword>
<reference evidence="2 3" key="1">
    <citation type="submission" date="2013-02" db="EMBL/GenBank/DDBJ databases">
        <title>The Genome Sequence of Enterococcus villorum ATCC_700913.</title>
        <authorList>
            <consortium name="The Broad Institute Genome Sequencing Platform"/>
            <consortium name="The Broad Institute Genome Sequencing Center for Infectious Disease"/>
            <person name="Earl A.M."/>
            <person name="Gilmore M.S."/>
            <person name="Lebreton F."/>
            <person name="Walker B."/>
            <person name="Young S.K."/>
            <person name="Zeng Q."/>
            <person name="Gargeya S."/>
            <person name="Fitzgerald M."/>
            <person name="Haas B."/>
            <person name="Abouelleil A."/>
            <person name="Alvarado L."/>
            <person name="Arachchi H.M."/>
            <person name="Berlin A.M."/>
            <person name="Chapman S.B."/>
            <person name="Dewar J."/>
            <person name="Goldberg J."/>
            <person name="Griggs A."/>
            <person name="Gujja S."/>
            <person name="Hansen M."/>
            <person name="Howarth C."/>
            <person name="Imamovic A."/>
            <person name="Larimer J."/>
            <person name="McCowan C."/>
            <person name="Murphy C."/>
            <person name="Neiman D."/>
            <person name="Pearson M."/>
            <person name="Priest M."/>
            <person name="Roberts A."/>
            <person name="Saif S."/>
            <person name="Shea T."/>
            <person name="Sisk P."/>
            <person name="Sykes S."/>
            <person name="Wortman J."/>
            <person name="Nusbaum C."/>
            <person name="Birren B."/>
        </authorList>
    </citation>
    <scope>NUCLEOTIDE SEQUENCE [LARGE SCALE GENOMIC DNA]</scope>
    <source>
        <strain evidence="2 3">ATCC 700913</strain>
    </source>
</reference>
<protein>
    <submittedName>
        <fullName evidence="2">Uncharacterized protein</fullName>
    </submittedName>
</protein>
<sequence length="31" mass="3509">MSLLTITGTVFIVIIIFLGFLLINQKVQPIY</sequence>
<name>A0ABN0KFZ1_9ENTE</name>
<feature type="transmembrane region" description="Helical" evidence="1">
    <location>
        <begin position="6"/>
        <end position="23"/>
    </location>
</feature>